<keyword evidence="3" id="KW-1185">Reference proteome</keyword>
<keyword evidence="1" id="KW-0732">Signal</keyword>
<sequence>MAVGIGRTAALLTVAVFLVAATQVATVACRAVVAAAPGAGEAEVEMQCVRSGYNTI</sequence>
<evidence type="ECO:0000313" key="3">
    <source>
        <dbReference type="Proteomes" id="UP000604825"/>
    </source>
</evidence>
<name>A0A811P3C7_9POAL</name>
<evidence type="ECO:0000313" key="2">
    <source>
        <dbReference type="EMBL" id="CAD6235111.1"/>
    </source>
</evidence>
<dbReference type="Proteomes" id="UP000604825">
    <property type="component" value="Unassembled WGS sequence"/>
</dbReference>
<comment type="caution">
    <text evidence="2">The sequence shown here is derived from an EMBL/GenBank/DDBJ whole genome shotgun (WGS) entry which is preliminary data.</text>
</comment>
<gene>
    <name evidence="2" type="ORF">NCGR_LOCUS23446</name>
</gene>
<accession>A0A811P3C7</accession>
<feature type="signal peptide" evidence="1">
    <location>
        <begin position="1"/>
        <end position="26"/>
    </location>
</feature>
<dbReference type="AlphaFoldDB" id="A0A811P3C7"/>
<feature type="chain" id="PRO_5032502090" evidence="1">
    <location>
        <begin position="27"/>
        <end position="56"/>
    </location>
</feature>
<dbReference type="PROSITE" id="PS51257">
    <property type="entry name" value="PROKAR_LIPOPROTEIN"/>
    <property type="match status" value="1"/>
</dbReference>
<protein>
    <submittedName>
        <fullName evidence="2">Uncharacterized protein</fullName>
    </submittedName>
</protein>
<dbReference type="EMBL" id="CAJGYO010000006">
    <property type="protein sequence ID" value="CAD6235111.1"/>
    <property type="molecule type" value="Genomic_DNA"/>
</dbReference>
<organism evidence="2 3">
    <name type="scientific">Miscanthus lutarioriparius</name>
    <dbReference type="NCBI Taxonomy" id="422564"/>
    <lineage>
        <taxon>Eukaryota</taxon>
        <taxon>Viridiplantae</taxon>
        <taxon>Streptophyta</taxon>
        <taxon>Embryophyta</taxon>
        <taxon>Tracheophyta</taxon>
        <taxon>Spermatophyta</taxon>
        <taxon>Magnoliopsida</taxon>
        <taxon>Liliopsida</taxon>
        <taxon>Poales</taxon>
        <taxon>Poaceae</taxon>
        <taxon>PACMAD clade</taxon>
        <taxon>Panicoideae</taxon>
        <taxon>Andropogonodae</taxon>
        <taxon>Andropogoneae</taxon>
        <taxon>Saccharinae</taxon>
        <taxon>Miscanthus</taxon>
    </lineage>
</organism>
<proteinExistence type="predicted"/>
<evidence type="ECO:0000256" key="1">
    <source>
        <dbReference type="SAM" id="SignalP"/>
    </source>
</evidence>
<reference evidence="2" key="1">
    <citation type="submission" date="2020-10" db="EMBL/GenBank/DDBJ databases">
        <authorList>
            <person name="Han B."/>
            <person name="Lu T."/>
            <person name="Zhao Q."/>
            <person name="Huang X."/>
            <person name="Zhao Y."/>
        </authorList>
    </citation>
    <scope>NUCLEOTIDE SEQUENCE</scope>
</reference>